<reference evidence="2" key="2">
    <citation type="submission" date="2022-10" db="EMBL/GenBank/DDBJ databases">
        <authorList>
            <consortium name="ENA_rothamsted_submissions"/>
            <consortium name="culmorum"/>
            <person name="King R."/>
        </authorList>
    </citation>
    <scope>NUCLEOTIDE SEQUENCE</scope>
</reference>
<dbReference type="InterPro" id="IPR049163">
    <property type="entry name" value="Pif1-like_2B_dom"/>
</dbReference>
<sequence>MQQLEILDSRRVEVDDLNEIIRVFPTTRQVDEDNQKMTTILAKTTRLYKLHAVDISVESKTYGQKLKDVYVSNDPNKTGGIVKYLTIGIGSRVMLRRNFNVTHGLVNGAMGVIRAIEWPALRRDQLEPGELPQAVYIELDDKAIKNNVPGVGVRIEP</sequence>
<gene>
    <name evidence="2" type="ORF">DIATSA_LOCUS7346</name>
</gene>
<reference evidence="2" key="1">
    <citation type="submission" date="2021-12" db="EMBL/GenBank/DDBJ databases">
        <authorList>
            <person name="King R."/>
        </authorList>
    </citation>
    <scope>NUCLEOTIDE SEQUENCE</scope>
</reference>
<dbReference type="AlphaFoldDB" id="A0A9N9R3Z6"/>
<dbReference type="OrthoDB" id="416437at2759"/>
<organism evidence="2 3">
    <name type="scientific">Diatraea saccharalis</name>
    <name type="common">sugarcane borer</name>
    <dbReference type="NCBI Taxonomy" id="40085"/>
    <lineage>
        <taxon>Eukaryota</taxon>
        <taxon>Metazoa</taxon>
        <taxon>Ecdysozoa</taxon>
        <taxon>Arthropoda</taxon>
        <taxon>Hexapoda</taxon>
        <taxon>Insecta</taxon>
        <taxon>Pterygota</taxon>
        <taxon>Neoptera</taxon>
        <taxon>Endopterygota</taxon>
        <taxon>Lepidoptera</taxon>
        <taxon>Glossata</taxon>
        <taxon>Ditrysia</taxon>
        <taxon>Pyraloidea</taxon>
        <taxon>Crambidae</taxon>
        <taxon>Crambinae</taxon>
        <taxon>Diatraea</taxon>
    </lineage>
</organism>
<evidence type="ECO:0000313" key="2">
    <source>
        <dbReference type="EMBL" id="CAG9789627.1"/>
    </source>
</evidence>
<evidence type="ECO:0000259" key="1">
    <source>
        <dbReference type="Pfam" id="PF21530"/>
    </source>
</evidence>
<keyword evidence="3" id="KW-1185">Reference proteome</keyword>
<name>A0A9N9R3Z6_9NEOP</name>
<proteinExistence type="predicted"/>
<feature type="domain" description="DNA helicase Pif1-like 2B" evidence="1">
    <location>
        <begin position="84"/>
        <end position="113"/>
    </location>
</feature>
<protein>
    <recommendedName>
        <fullName evidence="1">DNA helicase Pif1-like 2B domain-containing protein</fullName>
    </recommendedName>
</protein>
<dbReference type="EMBL" id="OU893351">
    <property type="protein sequence ID" value="CAG9789627.1"/>
    <property type="molecule type" value="Genomic_DNA"/>
</dbReference>
<dbReference type="Proteomes" id="UP001153714">
    <property type="component" value="Chromosome 20"/>
</dbReference>
<dbReference type="Pfam" id="PF21530">
    <property type="entry name" value="Pif1_2B_dom"/>
    <property type="match status" value="1"/>
</dbReference>
<accession>A0A9N9R3Z6</accession>
<evidence type="ECO:0000313" key="3">
    <source>
        <dbReference type="Proteomes" id="UP001153714"/>
    </source>
</evidence>